<accession>A0A6A6GPA2</accession>
<keyword evidence="1" id="KW-0732">Signal</keyword>
<sequence>MKILTTFTALAAAVPSVMASANIDHEWQEAIVDIRDLLSKIPRLEVHPVDPTLGLPFILRDDDPEKARTAASHLAALASYNDVGHYRARTWGYTVLRTDYIDEVKFQTALSAIRRFPELWIENDAQFASLSLRIRRDLGTLPAGWAIEADKGLSDEFLRRYTNDVLQDPATLTDASTEQIVNYLRGWAFARWPGEPMHFPSAGGPRLKAAILLDKETIDQLQELPTDLTVDNYRRSGKKFWVKMVECEPRRHGIYPERFVMTYRVRLGELVGFYFARLRIFSDAIEKTYISKDHPTAFYWGEYGSE</sequence>
<feature type="chain" id="PRO_5025591890" evidence="1">
    <location>
        <begin position="20"/>
        <end position="306"/>
    </location>
</feature>
<proteinExistence type="predicted"/>
<dbReference type="Proteomes" id="UP000799538">
    <property type="component" value="Unassembled WGS sequence"/>
</dbReference>
<evidence type="ECO:0000313" key="3">
    <source>
        <dbReference type="Proteomes" id="UP000799538"/>
    </source>
</evidence>
<reference evidence="3" key="1">
    <citation type="journal article" date="2020" name="Stud. Mycol.">
        <title>101 Dothideomycetes genomes: A test case for predicting lifestyles and emergence of pathogens.</title>
        <authorList>
            <person name="Haridas S."/>
            <person name="Albert R."/>
            <person name="Binder M."/>
            <person name="Bloem J."/>
            <person name="LaButti K."/>
            <person name="Salamov A."/>
            <person name="Andreopoulos B."/>
            <person name="Baker S."/>
            <person name="Barry K."/>
            <person name="Bills G."/>
            <person name="Bluhm B."/>
            <person name="Cannon C."/>
            <person name="Castanera R."/>
            <person name="Culley D."/>
            <person name="Daum C."/>
            <person name="Ezra D."/>
            <person name="Gonzalez J."/>
            <person name="Henrissat B."/>
            <person name="Kuo A."/>
            <person name="Liang C."/>
            <person name="Lipzen A."/>
            <person name="Lutzoni F."/>
            <person name="Magnuson J."/>
            <person name="Mondo S."/>
            <person name="Nolan M."/>
            <person name="Ohm R."/>
            <person name="Pangilinan J."/>
            <person name="Park H.-J."/>
            <person name="Ramirez L."/>
            <person name="Alfaro M."/>
            <person name="Sun H."/>
            <person name="Tritt A."/>
            <person name="Yoshinaga Y."/>
            <person name="Zwiers L.-H."/>
            <person name="Turgeon B."/>
            <person name="Goodwin S."/>
            <person name="Spatafora J."/>
            <person name="Crous P."/>
            <person name="Grigoriev I."/>
        </authorList>
    </citation>
    <scope>NUCLEOTIDE SEQUENCE [LARGE SCALE GENOMIC DNA]</scope>
    <source>
        <strain evidence="3">CECT 20119</strain>
    </source>
</reference>
<evidence type="ECO:0000313" key="2">
    <source>
        <dbReference type="EMBL" id="KAF2227409.1"/>
    </source>
</evidence>
<protein>
    <submittedName>
        <fullName evidence="2">Uncharacterized protein</fullName>
    </submittedName>
</protein>
<keyword evidence="3" id="KW-1185">Reference proteome</keyword>
<organism evidence="2 3">
    <name type="scientific">Elsinoe ampelina</name>
    <dbReference type="NCBI Taxonomy" id="302913"/>
    <lineage>
        <taxon>Eukaryota</taxon>
        <taxon>Fungi</taxon>
        <taxon>Dikarya</taxon>
        <taxon>Ascomycota</taxon>
        <taxon>Pezizomycotina</taxon>
        <taxon>Dothideomycetes</taxon>
        <taxon>Dothideomycetidae</taxon>
        <taxon>Myriangiales</taxon>
        <taxon>Elsinoaceae</taxon>
        <taxon>Elsinoe</taxon>
    </lineage>
</organism>
<name>A0A6A6GPA2_9PEZI</name>
<dbReference type="AlphaFoldDB" id="A0A6A6GPA2"/>
<feature type="signal peptide" evidence="1">
    <location>
        <begin position="1"/>
        <end position="19"/>
    </location>
</feature>
<dbReference type="EMBL" id="ML992501">
    <property type="protein sequence ID" value="KAF2227409.1"/>
    <property type="molecule type" value="Genomic_DNA"/>
</dbReference>
<gene>
    <name evidence="2" type="ORF">BDZ85DRAFT_254268</name>
</gene>
<evidence type="ECO:0000256" key="1">
    <source>
        <dbReference type="SAM" id="SignalP"/>
    </source>
</evidence>
<dbReference type="OrthoDB" id="6499973at2759"/>